<evidence type="ECO:0000256" key="2">
    <source>
        <dbReference type="ARBA" id="ARBA00022737"/>
    </source>
</evidence>
<keyword evidence="4" id="KW-0067">ATP-binding</keyword>
<feature type="domain" description="ABC transporter" evidence="5">
    <location>
        <begin position="1"/>
        <end position="235"/>
    </location>
</feature>
<dbReference type="OrthoDB" id="9766104at2"/>
<dbReference type="SUPFAM" id="SSF52540">
    <property type="entry name" value="P-loop containing nucleoside triphosphate hydrolases"/>
    <property type="match status" value="2"/>
</dbReference>
<protein>
    <submittedName>
        <fullName evidence="6">ABC transporter</fullName>
    </submittedName>
</protein>
<sequence>MKQIVKRFGSVLANDHVDFSARSGEIHALLGENGAGKSTVMSILSGLYRADSGEIRIRGQLERLGSPKTSMALGIGVVYQQFRLVPTMSALENLILAEKTRLWQGRAWMKAKREQIEAIAATYGLEVVLERQVWQMSVGEQQRLEILKTLYRGADIVLLDEPTSVLTPAEAEQLYATLKRMKEQGATIVVSTHKLKEVMASADRISVMRKGKMIRTMAITDTNVHELAGLMVDKEMSTPMRAARQEAGEPILTVERMSARGDHGQLALHQVNFKICAGEIVGIAGVAGNGQKELAEVLTGLRPQQGGSIDYLGQSLQEASIRKRIDLGIAHVPEHRLKTALAGSLGSVENLLLKSYRTTERSRWGAMRTRSNKQWTEEMIAQFQVSTPGPLAPVQQLSGGNQQKLVFAREISQNPRLMIAVHPTQGLDIGASQSVHHMLMELKDKGSGVLLISEDLDELIELSDRILVIYGGQIVGEFAADEVDVERIGLLMAGISSAERGIR</sequence>
<dbReference type="PANTHER" id="PTHR43790:SF9">
    <property type="entry name" value="GALACTOFURANOSE TRANSPORTER ATP-BINDING PROTEIN YTFR"/>
    <property type="match status" value="1"/>
</dbReference>
<dbReference type="InterPro" id="IPR027417">
    <property type="entry name" value="P-loop_NTPase"/>
</dbReference>
<dbReference type="InterPro" id="IPR017871">
    <property type="entry name" value="ABC_transporter-like_CS"/>
</dbReference>
<dbReference type="PROSITE" id="PS50893">
    <property type="entry name" value="ABC_TRANSPORTER_2"/>
    <property type="match status" value="2"/>
</dbReference>
<dbReference type="SMART" id="SM00382">
    <property type="entry name" value="AAA"/>
    <property type="match status" value="1"/>
</dbReference>
<dbReference type="CDD" id="cd03215">
    <property type="entry name" value="ABC_Carb_Monos_II"/>
    <property type="match status" value="1"/>
</dbReference>
<dbReference type="GO" id="GO:0005524">
    <property type="term" value="F:ATP binding"/>
    <property type="evidence" value="ECO:0007669"/>
    <property type="project" value="UniProtKB-KW"/>
</dbReference>
<dbReference type="InterPro" id="IPR050107">
    <property type="entry name" value="ABC_carbohydrate_import_ATPase"/>
</dbReference>
<evidence type="ECO:0000259" key="5">
    <source>
        <dbReference type="PROSITE" id="PS50893"/>
    </source>
</evidence>
<dbReference type="Gene3D" id="3.40.50.300">
    <property type="entry name" value="P-loop containing nucleotide triphosphate hydrolases"/>
    <property type="match status" value="2"/>
</dbReference>
<dbReference type="GO" id="GO:0016887">
    <property type="term" value="F:ATP hydrolysis activity"/>
    <property type="evidence" value="ECO:0007669"/>
    <property type="project" value="InterPro"/>
</dbReference>
<evidence type="ECO:0000256" key="1">
    <source>
        <dbReference type="ARBA" id="ARBA00022448"/>
    </source>
</evidence>
<dbReference type="PROSITE" id="PS00211">
    <property type="entry name" value="ABC_TRANSPORTER_1"/>
    <property type="match status" value="2"/>
</dbReference>
<evidence type="ECO:0000313" key="6">
    <source>
        <dbReference type="EMBL" id="OXM88236.1"/>
    </source>
</evidence>
<dbReference type="EMBL" id="NMQW01000002">
    <property type="protein sequence ID" value="OXM88236.1"/>
    <property type="molecule type" value="Genomic_DNA"/>
</dbReference>
<reference evidence="6 7" key="1">
    <citation type="submission" date="2017-07" db="EMBL/GenBank/DDBJ databases">
        <title>Genome sequencing and assembly of Paenibacillus rigui.</title>
        <authorList>
            <person name="Mayilraj S."/>
        </authorList>
    </citation>
    <scope>NUCLEOTIDE SEQUENCE [LARGE SCALE GENOMIC DNA]</scope>
    <source>
        <strain evidence="6 7">JCM 16352</strain>
    </source>
</reference>
<keyword evidence="7" id="KW-1185">Reference proteome</keyword>
<dbReference type="InterPro" id="IPR003593">
    <property type="entry name" value="AAA+_ATPase"/>
</dbReference>
<evidence type="ECO:0000256" key="3">
    <source>
        <dbReference type="ARBA" id="ARBA00022741"/>
    </source>
</evidence>
<feature type="domain" description="ABC transporter" evidence="5">
    <location>
        <begin position="252"/>
        <end position="496"/>
    </location>
</feature>
<keyword evidence="3" id="KW-0547">Nucleotide-binding</keyword>
<keyword evidence="1" id="KW-0813">Transport</keyword>
<dbReference type="InterPro" id="IPR003439">
    <property type="entry name" value="ABC_transporter-like_ATP-bd"/>
</dbReference>
<keyword evidence="2" id="KW-0677">Repeat</keyword>
<dbReference type="PANTHER" id="PTHR43790">
    <property type="entry name" value="CARBOHYDRATE TRANSPORT ATP-BINDING PROTEIN MG119-RELATED"/>
    <property type="match status" value="1"/>
</dbReference>
<dbReference type="Proteomes" id="UP000215509">
    <property type="component" value="Unassembled WGS sequence"/>
</dbReference>
<comment type="caution">
    <text evidence="6">The sequence shown here is derived from an EMBL/GenBank/DDBJ whole genome shotgun (WGS) entry which is preliminary data.</text>
</comment>
<organism evidence="6 7">
    <name type="scientific">Paenibacillus rigui</name>
    <dbReference type="NCBI Taxonomy" id="554312"/>
    <lineage>
        <taxon>Bacteria</taxon>
        <taxon>Bacillati</taxon>
        <taxon>Bacillota</taxon>
        <taxon>Bacilli</taxon>
        <taxon>Bacillales</taxon>
        <taxon>Paenibacillaceae</taxon>
        <taxon>Paenibacillus</taxon>
    </lineage>
</organism>
<accession>A0A229UXM3</accession>
<evidence type="ECO:0000313" key="7">
    <source>
        <dbReference type="Proteomes" id="UP000215509"/>
    </source>
</evidence>
<dbReference type="AlphaFoldDB" id="A0A229UXM3"/>
<proteinExistence type="predicted"/>
<dbReference type="Pfam" id="PF00005">
    <property type="entry name" value="ABC_tran"/>
    <property type="match status" value="2"/>
</dbReference>
<gene>
    <name evidence="6" type="ORF">CF651_01210</name>
</gene>
<name>A0A229UXM3_9BACL</name>
<evidence type="ECO:0000256" key="4">
    <source>
        <dbReference type="ARBA" id="ARBA00022840"/>
    </source>
</evidence>
<dbReference type="CDD" id="cd03216">
    <property type="entry name" value="ABC_Carb_Monos_I"/>
    <property type="match status" value="1"/>
</dbReference>